<evidence type="ECO:0000313" key="2">
    <source>
        <dbReference type="EMBL" id="GAU50659.1"/>
    </source>
</evidence>
<reference evidence="3" key="1">
    <citation type="journal article" date="2017" name="Front. Plant Sci.">
        <title>Climate Clever Clovers: New Paradigm to Reduce the Environmental Footprint of Ruminants by Breeding Low Methanogenic Forages Utilizing Haplotype Variation.</title>
        <authorList>
            <person name="Kaur P."/>
            <person name="Appels R."/>
            <person name="Bayer P.E."/>
            <person name="Keeble-Gagnere G."/>
            <person name="Wang J."/>
            <person name="Hirakawa H."/>
            <person name="Shirasawa K."/>
            <person name="Vercoe P."/>
            <person name="Stefanova K."/>
            <person name="Durmic Z."/>
            <person name="Nichols P."/>
            <person name="Revell C."/>
            <person name="Isobe S.N."/>
            <person name="Edwards D."/>
            <person name="Erskine W."/>
        </authorList>
    </citation>
    <scope>NUCLEOTIDE SEQUENCE [LARGE SCALE GENOMIC DNA]</scope>
    <source>
        <strain evidence="3">cv. Daliak</strain>
    </source>
</reference>
<keyword evidence="3" id="KW-1185">Reference proteome</keyword>
<evidence type="ECO:0000259" key="1">
    <source>
        <dbReference type="Pfam" id="PF13966"/>
    </source>
</evidence>
<dbReference type="Pfam" id="PF13966">
    <property type="entry name" value="zf-RVT"/>
    <property type="match status" value="1"/>
</dbReference>
<dbReference type="EMBL" id="DF974831">
    <property type="protein sequence ID" value="GAU50659.1"/>
    <property type="molecule type" value="Genomic_DNA"/>
</dbReference>
<protein>
    <recommendedName>
        <fullName evidence="1">Reverse transcriptase zinc-binding domain-containing protein</fullName>
    </recommendedName>
</protein>
<name>A0A2Z6PSX5_TRISU</name>
<dbReference type="Proteomes" id="UP000242715">
    <property type="component" value="Unassembled WGS sequence"/>
</dbReference>
<dbReference type="InterPro" id="IPR026960">
    <property type="entry name" value="RVT-Znf"/>
</dbReference>
<gene>
    <name evidence="2" type="ORF">TSUD_241690</name>
</gene>
<accession>A0A2Z6PSX5</accession>
<proteinExistence type="predicted"/>
<dbReference type="OrthoDB" id="1743609at2759"/>
<organism evidence="2 3">
    <name type="scientific">Trifolium subterraneum</name>
    <name type="common">Subterranean clover</name>
    <dbReference type="NCBI Taxonomy" id="3900"/>
    <lineage>
        <taxon>Eukaryota</taxon>
        <taxon>Viridiplantae</taxon>
        <taxon>Streptophyta</taxon>
        <taxon>Embryophyta</taxon>
        <taxon>Tracheophyta</taxon>
        <taxon>Spermatophyta</taxon>
        <taxon>Magnoliopsida</taxon>
        <taxon>eudicotyledons</taxon>
        <taxon>Gunneridae</taxon>
        <taxon>Pentapetalae</taxon>
        <taxon>rosids</taxon>
        <taxon>fabids</taxon>
        <taxon>Fabales</taxon>
        <taxon>Fabaceae</taxon>
        <taxon>Papilionoideae</taxon>
        <taxon>50 kb inversion clade</taxon>
        <taxon>NPAAA clade</taxon>
        <taxon>Hologalegina</taxon>
        <taxon>IRL clade</taxon>
        <taxon>Trifolieae</taxon>
        <taxon>Trifolium</taxon>
    </lineage>
</organism>
<sequence>MDEVYSVKEAYHLLIEGDEGKEECTWAADVWNSLVPSKMSTIAWRLFHKRLPTKENLRKRGVPLNSSALCVGGCGNPEMEDHLFFNCPTLGAIWRGIARWLGIPIVFAEGGPDHLLNLKNLVPGNDKIRDRMGVIWFVVVSLIWKVRNELIFNHTTLIWKNCWKRAKSFLGESLERVLRGSHMI</sequence>
<dbReference type="AlphaFoldDB" id="A0A2Z6PSX5"/>
<feature type="domain" description="Reverse transcriptase zinc-binding" evidence="1">
    <location>
        <begin position="5"/>
        <end position="94"/>
    </location>
</feature>
<evidence type="ECO:0000313" key="3">
    <source>
        <dbReference type="Proteomes" id="UP000242715"/>
    </source>
</evidence>